<keyword evidence="2 6" id="KW-0813">Transport</keyword>
<dbReference type="PROSITE" id="PS50267">
    <property type="entry name" value="NA_NEUROTRAN_SYMP_3"/>
    <property type="match status" value="1"/>
</dbReference>
<proteinExistence type="inferred from homology"/>
<keyword evidence="4 7" id="KW-1133">Transmembrane helix</keyword>
<keyword evidence="6" id="KW-0769">Symport</keyword>
<protein>
    <recommendedName>
        <fullName evidence="6">Transporter</fullName>
    </recommendedName>
</protein>
<dbReference type="SUPFAM" id="SSF161070">
    <property type="entry name" value="SNF-like"/>
    <property type="match status" value="1"/>
</dbReference>
<feature type="transmembrane region" description="Helical" evidence="7">
    <location>
        <begin position="218"/>
        <end position="242"/>
    </location>
</feature>
<evidence type="ECO:0000313" key="8">
    <source>
        <dbReference type="EMBL" id="QGT49959.1"/>
    </source>
</evidence>
<comment type="similarity">
    <text evidence="6">Belongs to the sodium:neurotransmitter symporter (SNF) (TC 2.A.22) family.</text>
</comment>
<dbReference type="AlphaFoldDB" id="A0A650EJR6"/>
<accession>A0A650EJR6</accession>
<dbReference type="InterPro" id="IPR000175">
    <property type="entry name" value="Na/ntran_symport"/>
</dbReference>
<evidence type="ECO:0000256" key="3">
    <source>
        <dbReference type="ARBA" id="ARBA00022692"/>
    </source>
</evidence>
<dbReference type="InterPro" id="IPR037272">
    <property type="entry name" value="SNS_sf"/>
</dbReference>
<feature type="transmembrane region" description="Helical" evidence="7">
    <location>
        <begin position="150"/>
        <end position="167"/>
    </location>
</feature>
<feature type="transmembrane region" description="Helical" evidence="7">
    <location>
        <begin position="303"/>
        <end position="328"/>
    </location>
</feature>
<feature type="transmembrane region" description="Helical" evidence="7">
    <location>
        <begin position="263"/>
        <end position="283"/>
    </location>
</feature>
<dbReference type="InterPro" id="IPR047218">
    <property type="entry name" value="YocR/YhdH-like"/>
</dbReference>
<dbReference type="GO" id="GO:0015293">
    <property type="term" value="F:symporter activity"/>
    <property type="evidence" value="ECO:0007669"/>
    <property type="project" value="UniProtKB-KW"/>
</dbReference>
<feature type="transmembrane region" description="Helical" evidence="7">
    <location>
        <begin position="420"/>
        <end position="438"/>
    </location>
</feature>
<evidence type="ECO:0000256" key="6">
    <source>
        <dbReference type="RuleBase" id="RU003732"/>
    </source>
</evidence>
<evidence type="ECO:0000256" key="5">
    <source>
        <dbReference type="ARBA" id="ARBA00023136"/>
    </source>
</evidence>
<name>A0A650EJR6_9HELI</name>
<feature type="transmembrane region" description="Helical" evidence="7">
    <location>
        <begin position="179"/>
        <end position="198"/>
    </location>
</feature>
<dbReference type="NCBIfam" id="NF037979">
    <property type="entry name" value="Na_transp"/>
    <property type="match status" value="1"/>
</dbReference>
<dbReference type="PROSITE" id="PS00610">
    <property type="entry name" value="NA_NEUROTRAN_SYMP_1"/>
    <property type="match status" value="1"/>
</dbReference>
<sequence length="459" mass="51164">MQKRQTWSNTLTYVLTVAGATIGFGATWRFPYLVGENGGGAYVLVFVLAMILVGIPVICVENVIGRRAHKNAIDAFKGVANTKPIPKFFSLVGYLGVLGAFGIMAYYMVLGGWVITYIINILNGNLNLSSPIDKEIASHFYHTQIEHNPIMISIWTMLFVSINWFILKKGVINGIERSMKYLMPLLLICLIIMVIRNLTLPNAMEGVRFYLMPDFSKITPKLFIDVLGQVFFALSLGFGVMITLSSYLKKSENMIKTAITTGILNTLIALLAGLMIFPSLFSFDLEPTQGSSLVFQALPIVFSHIYLGNILAIVFFVLLLTAALTTSLPIYEVIITALNEKFNIPRTTAINITLGVIFVLGNIPCILSEEVFNQFDFISGNILFVLTSLGTLLFVGWVLKNEAIQELSNNGSLAPKLTKVWFYYVKFILPFIILLIFINGTFPKILSYEKITQFLPFFS</sequence>
<feature type="transmembrane region" description="Helical" evidence="7">
    <location>
        <begin position="12"/>
        <end position="34"/>
    </location>
</feature>
<evidence type="ECO:0000256" key="2">
    <source>
        <dbReference type="ARBA" id="ARBA00022448"/>
    </source>
</evidence>
<feature type="transmembrane region" description="Helical" evidence="7">
    <location>
        <begin position="378"/>
        <end position="399"/>
    </location>
</feature>
<reference evidence="8" key="1">
    <citation type="journal article" date="2020" name="J. ISSAAS">
        <title>Lactobacilli and other gastrointestinal microbiota of Peromyscus leucopus, reservoir host for agents of Lyme disease and other zoonoses in North America.</title>
        <authorList>
            <person name="Milovic A."/>
            <person name="Bassam K."/>
            <person name="Shao H."/>
            <person name="Chatzistamou I."/>
            <person name="Tufts D.M."/>
            <person name="Diuk-Wasser M."/>
            <person name="Barbour A.G."/>
        </authorList>
    </citation>
    <scope>NUCLEOTIDE SEQUENCE</scope>
    <source>
        <strain evidence="8">LL4</strain>
    </source>
</reference>
<evidence type="ECO:0000256" key="4">
    <source>
        <dbReference type="ARBA" id="ARBA00022989"/>
    </source>
</evidence>
<dbReference type="PANTHER" id="PTHR42948">
    <property type="entry name" value="TRANSPORTER"/>
    <property type="match status" value="1"/>
</dbReference>
<organism evidence="8">
    <name type="scientific">uncultured Helicobacter sp</name>
    <dbReference type="NCBI Taxonomy" id="175537"/>
    <lineage>
        <taxon>Bacteria</taxon>
        <taxon>Pseudomonadati</taxon>
        <taxon>Campylobacterota</taxon>
        <taxon>Epsilonproteobacteria</taxon>
        <taxon>Campylobacterales</taxon>
        <taxon>Helicobacteraceae</taxon>
        <taxon>Helicobacter</taxon>
        <taxon>environmental samples</taxon>
    </lineage>
</organism>
<dbReference type="Pfam" id="PF00209">
    <property type="entry name" value="SNF"/>
    <property type="match status" value="2"/>
</dbReference>
<dbReference type="PANTHER" id="PTHR42948:SF1">
    <property type="entry name" value="TRANSPORTER"/>
    <property type="match status" value="1"/>
</dbReference>
<dbReference type="GO" id="GO:0016020">
    <property type="term" value="C:membrane"/>
    <property type="evidence" value="ECO:0007669"/>
    <property type="project" value="UniProtKB-SubCell"/>
</dbReference>
<feature type="transmembrane region" description="Helical" evidence="7">
    <location>
        <begin position="91"/>
        <end position="119"/>
    </location>
</feature>
<feature type="transmembrane region" description="Helical" evidence="7">
    <location>
        <begin position="349"/>
        <end position="372"/>
    </location>
</feature>
<gene>
    <name evidence="8" type="ORF">Helico4rc_0780</name>
</gene>
<evidence type="ECO:0000256" key="1">
    <source>
        <dbReference type="ARBA" id="ARBA00004141"/>
    </source>
</evidence>
<dbReference type="PRINTS" id="PR00176">
    <property type="entry name" value="NANEUSMPORT"/>
</dbReference>
<dbReference type="CDD" id="cd10336">
    <property type="entry name" value="SLC6sbd_Tyt1-Like"/>
    <property type="match status" value="1"/>
</dbReference>
<keyword evidence="3 6" id="KW-0812">Transmembrane</keyword>
<feature type="transmembrane region" description="Helical" evidence="7">
    <location>
        <begin position="40"/>
        <end position="60"/>
    </location>
</feature>
<comment type="subcellular location">
    <subcellularLocation>
        <location evidence="1">Membrane</location>
        <topology evidence="1">Multi-pass membrane protein</topology>
    </subcellularLocation>
</comment>
<evidence type="ECO:0000256" key="7">
    <source>
        <dbReference type="SAM" id="Phobius"/>
    </source>
</evidence>
<dbReference type="EMBL" id="MN577567">
    <property type="protein sequence ID" value="QGT49959.1"/>
    <property type="molecule type" value="Genomic_DNA"/>
</dbReference>
<keyword evidence="5 7" id="KW-0472">Membrane</keyword>